<dbReference type="GO" id="GO:0006508">
    <property type="term" value="P:proteolysis"/>
    <property type="evidence" value="ECO:0007669"/>
    <property type="project" value="InterPro"/>
</dbReference>
<feature type="non-terminal residue" evidence="3">
    <location>
        <position position="1"/>
    </location>
</feature>
<evidence type="ECO:0000256" key="1">
    <source>
        <dbReference type="SAM" id="Phobius"/>
    </source>
</evidence>
<sequence length="378" mass="41332">EPRRAFEHLDKLAYEIGPRLAGTRGDGMAADYVRKQFESYGLKTRVQEFEFVDRAARAKVTACILAAAFITLLFLPPEPSLLVWALALVVWRSLGWLMPKRKSQNVIGALGERESKKGAAITAHYDSAPCMVSYGLHLFVRFTFAPALVFITLALALRAFGLLSAWSVAWGMLAFVFMPVCVGIFVAASGRRVSPGADDNASGVMVMLEAARVAAESPPADARLTFVALGAEEQGLVGARKLVASKALPEDTMVLNLDMVGAGSQAYVIEGNGVFRRRRTSPELNERLANCMKSVGLNPKFWWAALAGYDHIPFARAKMRATTFSINTLEKDKFGNFIARAFALPNAKTIGYRYIHTLEDTPERVELANIERAGAVVL</sequence>
<keyword evidence="1" id="KW-0472">Membrane</keyword>
<dbReference type="AlphaFoldDB" id="X1JXE9"/>
<dbReference type="EMBL" id="BARV01003093">
    <property type="protein sequence ID" value="GAH99416.1"/>
    <property type="molecule type" value="Genomic_DNA"/>
</dbReference>
<keyword evidence="1" id="KW-1133">Transmembrane helix</keyword>
<feature type="transmembrane region" description="Helical" evidence="1">
    <location>
        <begin position="58"/>
        <end position="75"/>
    </location>
</feature>
<dbReference type="InterPro" id="IPR007484">
    <property type="entry name" value="Peptidase_M28"/>
</dbReference>
<feature type="non-terminal residue" evidence="3">
    <location>
        <position position="378"/>
    </location>
</feature>
<proteinExistence type="predicted"/>
<dbReference type="PANTHER" id="PTHR12147">
    <property type="entry name" value="METALLOPEPTIDASE M28 FAMILY MEMBER"/>
    <property type="match status" value="1"/>
</dbReference>
<protein>
    <recommendedName>
        <fullName evidence="2">Peptidase M28 domain-containing protein</fullName>
    </recommendedName>
</protein>
<comment type="caution">
    <text evidence="3">The sequence shown here is derived from an EMBL/GenBank/DDBJ whole genome shotgun (WGS) entry which is preliminary data.</text>
</comment>
<dbReference type="InterPro" id="IPR045175">
    <property type="entry name" value="M28_fam"/>
</dbReference>
<name>X1JXE9_9ZZZZ</name>
<evidence type="ECO:0000259" key="2">
    <source>
        <dbReference type="Pfam" id="PF04389"/>
    </source>
</evidence>
<reference evidence="3" key="1">
    <citation type="journal article" date="2014" name="Front. Microbiol.">
        <title>High frequency of phylogenetically diverse reductive dehalogenase-homologous genes in deep subseafloor sedimentary metagenomes.</title>
        <authorList>
            <person name="Kawai M."/>
            <person name="Futagami T."/>
            <person name="Toyoda A."/>
            <person name="Takaki Y."/>
            <person name="Nishi S."/>
            <person name="Hori S."/>
            <person name="Arai W."/>
            <person name="Tsubouchi T."/>
            <person name="Morono Y."/>
            <person name="Uchiyama I."/>
            <person name="Ito T."/>
            <person name="Fujiyama A."/>
            <person name="Inagaki F."/>
            <person name="Takami H."/>
        </authorList>
    </citation>
    <scope>NUCLEOTIDE SEQUENCE</scope>
    <source>
        <strain evidence="3">Expedition CK06-06</strain>
    </source>
</reference>
<dbReference type="SUPFAM" id="SSF53187">
    <property type="entry name" value="Zn-dependent exopeptidases"/>
    <property type="match status" value="1"/>
</dbReference>
<keyword evidence="1" id="KW-0812">Transmembrane</keyword>
<feature type="domain" description="Peptidase M28" evidence="2">
    <location>
        <begin position="193"/>
        <end position="377"/>
    </location>
</feature>
<dbReference type="GO" id="GO:0008235">
    <property type="term" value="F:metalloexopeptidase activity"/>
    <property type="evidence" value="ECO:0007669"/>
    <property type="project" value="InterPro"/>
</dbReference>
<organism evidence="3">
    <name type="scientific">marine sediment metagenome</name>
    <dbReference type="NCBI Taxonomy" id="412755"/>
    <lineage>
        <taxon>unclassified sequences</taxon>
        <taxon>metagenomes</taxon>
        <taxon>ecological metagenomes</taxon>
    </lineage>
</organism>
<evidence type="ECO:0000313" key="3">
    <source>
        <dbReference type="EMBL" id="GAH99416.1"/>
    </source>
</evidence>
<feature type="transmembrane region" description="Helical" evidence="1">
    <location>
        <begin position="138"/>
        <end position="160"/>
    </location>
</feature>
<dbReference type="PANTHER" id="PTHR12147:SF26">
    <property type="entry name" value="PEPTIDASE M28 DOMAIN-CONTAINING PROTEIN"/>
    <property type="match status" value="1"/>
</dbReference>
<accession>X1JXE9</accession>
<feature type="transmembrane region" description="Helical" evidence="1">
    <location>
        <begin position="166"/>
        <end position="188"/>
    </location>
</feature>
<gene>
    <name evidence="3" type="ORF">S06H3_07591</name>
</gene>
<dbReference type="Gene3D" id="3.40.630.10">
    <property type="entry name" value="Zn peptidases"/>
    <property type="match status" value="1"/>
</dbReference>
<dbReference type="Pfam" id="PF04389">
    <property type="entry name" value="Peptidase_M28"/>
    <property type="match status" value="1"/>
</dbReference>